<comment type="subcellular location">
    <subcellularLocation>
        <location evidence="1">Carboxysome</location>
    </subcellularLocation>
</comment>
<evidence type="ECO:0000256" key="1">
    <source>
        <dbReference type="ARBA" id="ARBA00023587"/>
    </source>
</evidence>
<dbReference type="RefSeq" id="WP_075074894.1">
    <property type="nucleotide sequence ID" value="NZ_DF967972.1"/>
</dbReference>
<organism evidence="4">
    <name type="scientific">Longilinea arvoryzae</name>
    <dbReference type="NCBI Taxonomy" id="360412"/>
    <lineage>
        <taxon>Bacteria</taxon>
        <taxon>Bacillati</taxon>
        <taxon>Chloroflexota</taxon>
        <taxon>Anaerolineae</taxon>
        <taxon>Anaerolineales</taxon>
        <taxon>Anaerolineaceae</taxon>
        <taxon>Longilinea</taxon>
    </lineage>
</organism>
<dbReference type="InterPro" id="IPR036677">
    <property type="entry name" value="EutN_CcmL_sf"/>
</dbReference>
<sequence length="98" mass="10422">MILGKVVGTVVTTIGHRDYKTRRLLVVQPLGLAGESPEDDFIALDNSQAGIGDTVLVNREGNGARQVLRNPDACVISVIVGIVDSAYIEIEEAGQPVH</sequence>
<name>A0A0S7BJD0_9CHLR</name>
<evidence type="ECO:0000313" key="5">
    <source>
        <dbReference type="Proteomes" id="UP000055060"/>
    </source>
</evidence>
<keyword evidence="2" id="KW-1282">Carboxysome</keyword>
<protein>
    <submittedName>
        <fullName evidence="4">Carbon dioxide concentrating mechanism/carboxysome shell protein</fullName>
    </submittedName>
</protein>
<dbReference type="PANTHER" id="PTHR36539:SF1">
    <property type="entry name" value="BACTERIAL MICROCOMPARTMENT SHELL VERTEX PROTEIN EUTN"/>
    <property type="match status" value="1"/>
</dbReference>
<evidence type="ECO:0000256" key="3">
    <source>
        <dbReference type="ARBA" id="ARBA00024446"/>
    </source>
</evidence>
<dbReference type="STRING" id="360412.LARV_03529"/>
<dbReference type="SUPFAM" id="SSF159133">
    <property type="entry name" value="EutN/CcmL-like"/>
    <property type="match status" value="1"/>
</dbReference>
<keyword evidence="3" id="KW-1283">Bacterial microcompartment</keyword>
<keyword evidence="5" id="KW-1185">Reference proteome</keyword>
<gene>
    <name evidence="4" type="ORF">LARV_03529</name>
</gene>
<dbReference type="InterPro" id="IPR004992">
    <property type="entry name" value="EutN_CcmL"/>
</dbReference>
<reference evidence="4" key="1">
    <citation type="submission" date="2015-07" db="EMBL/GenBank/DDBJ databases">
        <title>Draft Genome Sequences of Anaerolinea thermolimosa IMO-1, Bellilinea caldifistulae GOMI-1, Leptolinea tardivitalis YMTK-2, Levilinea saccharolytica KIBI-1,Longilinea arvoryzae KOME-1, Previously Described as Members of the Anaerolineaceae (Chloroflexi).</title>
        <authorList>
            <person name="Sekiguchi Y."/>
            <person name="Ohashi A."/>
            <person name="Matsuura N."/>
            <person name="Tourlousse M.D."/>
        </authorList>
    </citation>
    <scope>NUCLEOTIDE SEQUENCE [LARGE SCALE GENOMIC DNA]</scope>
    <source>
        <strain evidence="4">KOME-1</strain>
    </source>
</reference>
<proteinExistence type="predicted"/>
<evidence type="ECO:0000313" key="4">
    <source>
        <dbReference type="EMBL" id="GAP15737.1"/>
    </source>
</evidence>
<dbReference type="Pfam" id="PF03319">
    <property type="entry name" value="EutN_CcmL"/>
    <property type="match status" value="1"/>
</dbReference>
<dbReference type="OrthoDB" id="196195at2"/>
<accession>A0A0S7BJD0</accession>
<dbReference type="Proteomes" id="UP000055060">
    <property type="component" value="Unassembled WGS sequence"/>
</dbReference>
<dbReference type="EMBL" id="DF967972">
    <property type="protein sequence ID" value="GAP15737.1"/>
    <property type="molecule type" value="Genomic_DNA"/>
</dbReference>
<dbReference type="PROSITE" id="PS51932">
    <property type="entry name" value="BMV"/>
    <property type="match status" value="1"/>
</dbReference>
<dbReference type="Gene3D" id="2.40.50.220">
    <property type="entry name" value="EutN/Ccml"/>
    <property type="match status" value="1"/>
</dbReference>
<dbReference type="AlphaFoldDB" id="A0A0S7BJD0"/>
<dbReference type="GO" id="GO:0031470">
    <property type="term" value="C:carboxysome"/>
    <property type="evidence" value="ECO:0007669"/>
    <property type="project" value="UniProtKB-SubCell"/>
</dbReference>
<evidence type="ECO:0000256" key="2">
    <source>
        <dbReference type="ARBA" id="ARBA00023669"/>
    </source>
</evidence>
<dbReference type="PANTHER" id="PTHR36539">
    <property type="entry name" value="ETHANOLAMINE UTILIZATION PROTEIN EUTN"/>
    <property type="match status" value="1"/>
</dbReference>